<evidence type="ECO:0000256" key="3">
    <source>
        <dbReference type="ARBA" id="ARBA00023242"/>
    </source>
</evidence>
<dbReference type="OrthoDB" id="433924at2759"/>
<dbReference type="Proteomes" id="UP000730481">
    <property type="component" value="Unassembled WGS sequence"/>
</dbReference>
<name>A0A9P5A8R2_9HYPO</name>
<feature type="non-terminal residue" evidence="6">
    <location>
        <position position="76"/>
    </location>
</feature>
<keyword evidence="7" id="KW-1185">Reference proteome</keyword>
<evidence type="ECO:0000313" key="6">
    <source>
        <dbReference type="EMBL" id="KAF4334036.1"/>
    </source>
</evidence>
<proteinExistence type="predicted"/>
<sequence>MRTRSQRSLATKSDTTDAGGPSPAQNKQPSTQWDCADIDRMEFDESTSTYHVFLKWPNGDVSEHPREEIYEKCPQQ</sequence>
<comment type="subcellular location">
    <subcellularLocation>
        <location evidence="1">Nucleus</location>
    </subcellularLocation>
</comment>
<feature type="region of interest" description="Disordered" evidence="4">
    <location>
        <begin position="1"/>
        <end position="32"/>
    </location>
</feature>
<evidence type="ECO:0000313" key="7">
    <source>
        <dbReference type="Proteomes" id="UP000730481"/>
    </source>
</evidence>
<evidence type="ECO:0000256" key="2">
    <source>
        <dbReference type="ARBA" id="ARBA00011353"/>
    </source>
</evidence>
<reference evidence="6" key="1">
    <citation type="journal article" date="2017" name="Mycologia">
        <title>Fusarium algeriense, sp. nov., a novel toxigenic crown rot pathogen of durum wheat from Algeria is nested in the Fusarium burgessii species complex.</title>
        <authorList>
            <person name="Laraba I."/>
            <person name="Keddad A."/>
            <person name="Boureghda H."/>
            <person name="Abdallah N."/>
            <person name="Vaughan M.M."/>
            <person name="Proctor R.H."/>
            <person name="Busman M."/>
            <person name="O'Donnell K."/>
        </authorList>
    </citation>
    <scope>NUCLEOTIDE SEQUENCE</scope>
    <source>
        <strain evidence="6">NRRL 25174</strain>
    </source>
</reference>
<comment type="caution">
    <text evidence="6">The sequence shown here is derived from an EMBL/GenBank/DDBJ whole genome shotgun (WGS) entry which is preliminary data.</text>
</comment>
<dbReference type="InterPro" id="IPR016197">
    <property type="entry name" value="Chromo-like_dom_sf"/>
</dbReference>
<organism evidence="6 7">
    <name type="scientific">Fusarium beomiforme</name>
    <dbReference type="NCBI Taxonomy" id="44412"/>
    <lineage>
        <taxon>Eukaryota</taxon>
        <taxon>Fungi</taxon>
        <taxon>Dikarya</taxon>
        <taxon>Ascomycota</taxon>
        <taxon>Pezizomycotina</taxon>
        <taxon>Sordariomycetes</taxon>
        <taxon>Hypocreomycetidae</taxon>
        <taxon>Hypocreales</taxon>
        <taxon>Nectriaceae</taxon>
        <taxon>Fusarium</taxon>
        <taxon>Fusarium burgessii species complex</taxon>
    </lineage>
</organism>
<dbReference type="AlphaFoldDB" id="A0A9P5A8R2"/>
<dbReference type="SUPFAM" id="SSF54160">
    <property type="entry name" value="Chromo domain-like"/>
    <property type="match status" value="1"/>
</dbReference>
<dbReference type="GO" id="GO:0005634">
    <property type="term" value="C:nucleus"/>
    <property type="evidence" value="ECO:0007669"/>
    <property type="project" value="UniProtKB-SubCell"/>
</dbReference>
<evidence type="ECO:0000256" key="1">
    <source>
        <dbReference type="ARBA" id="ARBA00004123"/>
    </source>
</evidence>
<evidence type="ECO:0000259" key="5">
    <source>
        <dbReference type="Pfam" id="PF01393"/>
    </source>
</evidence>
<feature type="compositionally biased region" description="Polar residues" evidence="4">
    <location>
        <begin position="23"/>
        <end position="32"/>
    </location>
</feature>
<reference evidence="6" key="2">
    <citation type="submission" date="2020-02" db="EMBL/GenBank/DDBJ databases">
        <title>Identification and distribution of gene clusters putatively required for synthesis of sphingolipid metabolism inhibitors in phylogenetically diverse species of the filamentous fungus Fusarium.</title>
        <authorList>
            <person name="Kim H.-S."/>
            <person name="Busman M."/>
            <person name="Brown D.W."/>
            <person name="Divon H."/>
            <person name="Uhlig S."/>
            <person name="Proctor R.H."/>
        </authorList>
    </citation>
    <scope>NUCLEOTIDE SEQUENCE</scope>
    <source>
        <strain evidence="6">NRRL 25174</strain>
    </source>
</reference>
<dbReference type="EMBL" id="PVQB02000740">
    <property type="protein sequence ID" value="KAF4334036.1"/>
    <property type="molecule type" value="Genomic_DNA"/>
</dbReference>
<dbReference type="InterPro" id="IPR008251">
    <property type="entry name" value="Chromo_shadow_dom"/>
</dbReference>
<evidence type="ECO:0000256" key="4">
    <source>
        <dbReference type="SAM" id="MobiDB-lite"/>
    </source>
</evidence>
<accession>A0A9P5A8R2</accession>
<dbReference type="Pfam" id="PF01393">
    <property type="entry name" value="Chromo_shadow"/>
    <property type="match status" value="1"/>
</dbReference>
<gene>
    <name evidence="6" type="ORF">FBEOM_12137</name>
</gene>
<protein>
    <submittedName>
        <fullName evidence="6">Heterochromatin one</fullName>
    </submittedName>
</protein>
<feature type="compositionally biased region" description="Polar residues" evidence="4">
    <location>
        <begin position="1"/>
        <end position="13"/>
    </location>
</feature>
<dbReference type="Gene3D" id="2.40.50.40">
    <property type="match status" value="1"/>
</dbReference>
<keyword evidence="3" id="KW-0539">Nucleus</keyword>
<feature type="domain" description="Chromo shadow" evidence="5">
    <location>
        <begin position="47"/>
        <end position="75"/>
    </location>
</feature>
<comment type="subunit">
    <text evidence="2">Component of the NuA4 histone acetyltransferase complex.</text>
</comment>